<dbReference type="GO" id="GO:0016853">
    <property type="term" value="F:isomerase activity"/>
    <property type="evidence" value="ECO:0007669"/>
    <property type="project" value="UniProtKB-KW"/>
</dbReference>
<dbReference type="GeneID" id="303204297"/>
<dbReference type="EMBL" id="JGYQ01000015">
    <property type="protein sequence ID" value="KFI47215.1"/>
    <property type="molecule type" value="Genomic_DNA"/>
</dbReference>
<evidence type="ECO:0000256" key="1">
    <source>
        <dbReference type="SAM" id="MobiDB-lite"/>
    </source>
</evidence>
<dbReference type="InterPro" id="IPR036249">
    <property type="entry name" value="Thioredoxin-like_sf"/>
</dbReference>
<dbReference type="AlphaFoldDB" id="A0A086ZL15"/>
<feature type="compositionally biased region" description="Basic and acidic residues" evidence="1">
    <location>
        <begin position="318"/>
        <end position="329"/>
    </location>
</feature>
<dbReference type="OrthoDB" id="117402at2"/>
<dbReference type="Gene3D" id="3.40.30.10">
    <property type="entry name" value="Glutaredoxin"/>
    <property type="match status" value="1"/>
</dbReference>
<dbReference type="Proteomes" id="UP000029093">
    <property type="component" value="Unassembled WGS sequence"/>
</dbReference>
<keyword evidence="2" id="KW-0812">Transmembrane</keyword>
<dbReference type="RefSeq" id="WP_033490205.1">
    <property type="nucleotide sequence ID" value="NZ_JGYQ01000015.1"/>
</dbReference>
<protein>
    <submittedName>
        <fullName evidence="4">Protein-disulfide isomerase</fullName>
    </submittedName>
</protein>
<evidence type="ECO:0000259" key="3">
    <source>
        <dbReference type="Pfam" id="PF13462"/>
    </source>
</evidence>
<evidence type="ECO:0000256" key="2">
    <source>
        <dbReference type="SAM" id="Phobius"/>
    </source>
</evidence>
<comment type="caution">
    <text evidence="4">The sequence shown here is derived from an EMBL/GenBank/DDBJ whole genome shotgun (WGS) entry which is preliminary data.</text>
</comment>
<organism evidence="4 5">
    <name type="scientific">Bifidobacterium boum</name>
    <dbReference type="NCBI Taxonomy" id="78343"/>
    <lineage>
        <taxon>Bacteria</taxon>
        <taxon>Bacillati</taxon>
        <taxon>Actinomycetota</taxon>
        <taxon>Actinomycetes</taxon>
        <taxon>Bifidobacteriales</taxon>
        <taxon>Bifidobacteriaceae</taxon>
        <taxon>Bifidobacterium</taxon>
    </lineage>
</organism>
<gene>
    <name evidence="4" type="ORF">BBOU_1188</name>
</gene>
<proteinExistence type="predicted"/>
<accession>A0A086ZL15</accession>
<dbReference type="Pfam" id="PF13462">
    <property type="entry name" value="Thioredoxin_4"/>
    <property type="match status" value="1"/>
</dbReference>
<feature type="compositionally biased region" description="Basic and acidic residues" evidence="1">
    <location>
        <begin position="16"/>
        <end position="27"/>
    </location>
</feature>
<reference evidence="4 5" key="1">
    <citation type="submission" date="2014-03" db="EMBL/GenBank/DDBJ databases">
        <title>Genomics of Bifidobacteria.</title>
        <authorList>
            <person name="Ventura M."/>
            <person name="Milani C."/>
            <person name="Lugli G.A."/>
        </authorList>
    </citation>
    <scope>NUCLEOTIDE SEQUENCE [LARGE SCALE GENOMIC DNA]</scope>
    <source>
        <strain evidence="4 5">LMG 10736</strain>
    </source>
</reference>
<sequence>MPQNDKRSVKRRTRSERRAQEEARLRAEAEQAEKERKQQTLIGAIVVVVVIALIAVIGITVYRNTHPSSAPTATTSSASLAKAKKAMSAVKPKPSVANSDGGFTFSKDGYNKTISDAPTVAVYMDPMCPGCGQMHRQIDETLKSMYEAGQVNLEYHMMTSLDANSSDDYSSRASSSAVYIAQHDSNPEHLLQYMTNLYAEDFQPSEGSDYVPVSNDKLKEQAIKAGVPESVASKAYAGTYTKWLKAVDSYTTQRNELKNVSGSLKGQMSTPTVTINGKIIDMNKVASLNMSVKDAILNAIGLSESNVGKSGVMPSVSSKDKPKSIDTGE</sequence>
<feature type="transmembrane region" description="Helical" evidence="2">
    <location>
        <begin position="41"/>
        <end position="62"/>
    </location>
</feature>
<keyword evidence="2" id="KW-0472">Membrane</keyword>
<feature type="region of interest" description="Disordered" evidence="1">
    <location>
        <begin position="305"/>
        <end position="329"/>
    </location>
</feature>
<keyword evidence="2" id="KW-1133">Transmembrane helix</keyword>
<keyword evidence="5" id="KW-1185">Reference proteome</keyword>
<name>A0A086ZL15_9BIFI</name>
<keyword evidence="4" id="KW-0413">Isomerase</keyword>
<feature type="domain" description="Thioredoxin-like fold" evidence="3">
    <location>
        <begin position="117"/>
        <end position="292"/>
    </location>
</feature>
<evidence type="ECO:0000313" key="5">
    <source>
        <dbReference type="Proteomes" id="UP000029093"/>
    </source>
</evidence>
<dbReference type="InterPro" id="IPR012336">
    <property type="entry name" value="Thioredoxin-like_fold"/>
</dbReference>
<evidence type="ECO:0000313" key="4">
    <source>
        <dbReference type="EMBL" id="KFI47215.1"/>
    </source>
</evidence>
<feature type="region of interest" description="Disordered" evidence="1">
    <location>
        <begin position="1"/>
        <end position="27"/>
    </location>
</feature>
<dbReference type="SUPFAM" id="SSF52833">
    <property type="entry name" value="Thioredoxin-like"/>
    <property type="match status" value="1"/>
</dbReference>